<gene>
    <name evidence="5" type="ORF">LXT12_02970</name>
</gene>
<dbReference type="PANTHER" id="PTHR34383">
    <property type="entry name" value="POLYPHOSPHATE:AMP PHOSPHOTRANSFERASE-RELATED"/>
    <property type="match status" value="1"/>
</dbReference>
<evidence type="ECO:0000256" key="3">
    <source>
        <dbReference type="ARBA" id="ARBA00022777"/>
    </source>
</evidence>
<keyword evidence="6" id="KW-1185">Reference proteome</keyword>
<feature type="domain" description="Polyphosphate kinase-2-related" evidence="4">
    <location>
        <begin position="31"/>
        <end position="262"/>
    </location>
</feature>
<dbReference type="NCBIfam" id="NF042973">
    <property type="entry name" value="ADPpolyPPhtase"/>
    <property type="match status" value="1"/>
</dbReference>
<evidence type="ECO:0000256" key="2">
    <source>
        <dbReference type="ARBA" id="ARBA00022679"/>
    </source>
</evidence>
<keyword evidence="2" id="KW-0808">Transferase</keyword>
<evidence type="ECO:0000259" key="4">
    <source>
        <dbReference type="Pfam" id="PF03976"/>
    </source>
</evidence>
<organism evidence="5 6">
    <name type="scientific">Pelomonas caseinilytica</name>
    <dbReference type="NCBI Taxonomy" id="2906763"/>
    <lineage>
        <taxon>Bacteria</taxon>
        <taxon>Pseudomonadati</taxon>
        <taxon>Pseudomonadota</taxon>
        <taxon>Betaproteobacteria</taxon>
        <taxon>Burkholderiales</taxon>
        <taxon>Sphaerotilaceae</taxon>
        <taxon>Roseateles</taxon>
    </lineage>
</organism>
<comment type="caution">
    <text evidence="5">The sequence shown here is derived from an EMBL/GenBank/DDBJ whole genome shotgun (WGS) entry which is preliminary data.</text>
</comment>
<dbReference type="PIRSF" id="PIRSF028756">
    <property type="entry name" value="PPK2_prd"/>
    <property type="match status" value="1"/>
</dbReference>
<accession>A0ABS8XCX1</accession>
<dbReference type="Gene3D" id="3.40.50.300">
    <property type="entry name" value="P-loop containing nucleotide triphosphate hydrolases"/>
    <property type="match status" value="1"/>
</dbReference>
<dbReference type="RefSeq" id="WP_233389291.1">
    <property type="nucleotide sequence ID" value="NZ_JAJTWT010000001.1"/>
</dbReference>
<dbReference type="InterPro" id="IPR022488">
    <property type="entry name" value="PPK2-related"/>
</dbReference>
<reference evidence="5 6" key="1">
    <citation type="submission" date="2021-12" db="EMBL/GenBank/DDBJ databases">
        <title>Genome seq of p7.</title>
        <authorList>
            <person name="Seo T."/>
        </authorList>
    </citation>
    <scope>NUCLEOTIDE SEQUENCE [LARGE SCALE GENOMIC DNA]</scope>
    <source>
        <strain evidence="5 6">P7</strain>
    </source>
</reference>
<dbReference type="PANTHER" id="PTHR34383:SF3">
    <property type="entry name" value="POLYPHOSPHATE:AMP PHOSPHOTRANSFERASE"/>
    <property type="match status" value="1"/>
</dbReference>
<proteinExistence type="inferred from homology"/>
<dbReference type="EMBL" id="JAJTWT010000001">
    <property type="protein sequence ID" value="MCE4536219.1"/>
    <property type="molecule type" value="Genomic_DNA"/>
</dbReference>
<dbReference type="Proteomes" id="UP001201463">
    <property type="component" value="Unassembled WGS sequence"/>
</dbReference>
<dbReference type="InterPro" id="IPR016898">
    <property type="entry name" value="Polyphosphate_phosphotransfera"/>
</dbReference>
<dbReference type="InterPro" id="IPR050038">
    <property type="entry name" value="PPK2"/>
</dbReference>
<evidence type="ECO:0000313" key="5">
    <source>
        <dbReference type="EMBL" id="MCE4536219.1"/>
    </source>
</evidence>
<name>A0ABS8XCX1_9BURK</name>
<dbReference type="GO" id="GO:0016301">
    <property type="term" value="F:kinase activity"/>
    <property type="evidence" value="ECO:0007669"/>
    <property type="project" value="UniProtKB-KW"/>
</dbReference>
<dbReference type="SUPFAM" id="SSF52540">
    <property type="entry name" value="P-loop containing nucleoside triphosphate hydrolases"/>
    <property type="match status" value="1"/>
</dbReference>
<comment type="similarity">
    <text evidence="1">Belongs to the polyphosphate kinase 2 (PPK2) family. Class I subfamily.</text>
</comment>
<evidence type="ECO:0000256" key="1">
    <source>
        <dbReference type="ARBA" id="ARBA00009924"/>
    </source>
</evidence>
<evidence type="ECO:0000313" key="6">
    <source>
        <dbReference type="Proteomes" id="UP001201463"/>
    </source>
</evidence>
<dbReference type="InterPro" id="IPR022300">
    <property type="entry name" value="PPK2-rel_1"/>
</dbReference>
<sequence length="289" mass="33392">MTIDTDAYRVLPGSQVKLGQWPTAVAPLYRDKDDYEDQLAAHVKRLSELQDLLYADNRHALLLVFQAMDAAGKDGVIKHVMSGVNPQGCQVFSFKHPSALELDHDFLWRTTQCLPERGRIGIFNRSYYEEVLIVRVHPEILKAQSLPGPVAKGPRLWQERFDSIVNLERHLHRNGTQVLKFFLHVSKDEQRRRFLARLDDPRKNWKFTAADMQERELWPRYMHAYAEALGATSTEQSPWYAVPADDKRNARLIVSQAIVERLGALKLRYPEPELGAAELRKVRERLSRT</sequence>
<dbReference type="InterPro" id="IPR027417">
    <property type="entry name" value="P-loop_NTPase"/>
</dbReference>
<keyword evidence="3 5" id="KW-0418">Kinase</keyword>
<protein>
    <submittedName>
        <fullName evidence="5">Polyphosphate kinase 2 family protein</fullName>
    </submittedName>
</protein>
<dbReference type="Pfam" id="PF03976">
    <property type="entry name" value="PPK2"/>
    <property type="match status" value="1"/>
</dbReference>
<dbReference type="NCBIfam" id="TIGR03709">
    <property type="entry name" value="PPK2_rel_1"/>
    <property type="match status" value="1"/>
</dbReference>